<dbReference type="EMBL" id="LT907975">
    <property type="protein sequence ID" value="SOB57438.1"/>
    <property type="molecule type" value="Genomic_DNA"/>
</dbReference>
<evidence type="ECO:0000313" key="2">
    <source>
        <dbReference type="EMBL" id="SOB57438.1"/>
    </source>
</evidence>
<dbReference type="InterPro" id="IPR027417">
    <property type="entry name" value="P-loop_NTPase"/>
</dbReference>
<gene>
    <name evidence="2" type="ORF">DPRO_0556</name>
</gene>
<dbReference type="KEGG" id="pprf:DPRO_0556"/>
<evidence type="ECO:0000313" key="3">
    <source>
        <dbReference type="Proteomes" id="UP000219215"/>
    </source>
</evidence>
<dbReference type="Pfam" id="PF13304">
    <property type="entry name" value="AAA_21"/>
    <property type="match status" value="1"/>
</dbReference>
<dbReference type="Gene3D" id="3.40.50.300">
    <property type="entry name" value="P-loop containing nucleotide triphosphate hydrolases"/>
    <property type="match status" value="2"/>
</dbReference>
<dbReference type="Proteomes" id="UP000219215">
    <property type="component" value="Chromosome DPRO"/>
</dbReference>
<dbReference type="InterPro" id="IPR003959">
    <property type="entry name" value="ATPase_AAA_core"/>
</dbReference>
<proteinExistence type="predicted"/>
<reference evidence="3" key="1">
    <citation type="submission" date="2017-09" db="EMBL/GenBank/DDBJ databases">
        <authorList>
            <person name="Regsiter A."/>
            <person name="William W."/>
        </authorList>
    </citation>
    <scope>NUCLEOTIDE SEQUENCE [LARGE SCALE GENOMIC DNA]</scope>
    <source>
        <strain evidence="3">500-1</strain>
    </source>
</reference>
<feature type="domain" description="ATPase AAA-type core" evidence="1">
    <location>
        <begin position="46"/>
        <end position="377"/>
    </location>
</feature>
<evidence type="ECO:0000259" key="1">
    <source>
        <dbReference type="Pfam" id="PF13304"/>
    </source>
</evidence>
<accession>A0A2C8F3Y9</accession>
<protein>
    <recommendedName>
        <fullName evidence="1">ATPase AAA-type core domain-containing protein</fullName>
    </recommendedName>
</protein>
<dbReference type="SUPFAM" id="SSF52540">
    <property type="entry name" value="P-loop containing nucleoside triphosphate hydrolases"/>
    <property type="match status" value="1"/>
</dbReference>
<organism evidence="2 3">
    <name type="scientific">Pseudodesulfovibrio profundus</name>
    <dbReference type="NCBI Taxonomy" id="57320"/>
    <lineage>
        <taxon>Bacteria</taxon>
        <taxon>Pseudomonadati</taxon>
        <taxon>Thermodesulfobacteriota</taxon>
        <taxon>Desulfovibrionia</taxon>
        <taxon>Desulfovibrionales</taxon>
        <taxon>Desulfovibrionaceae</taxon>
    </lineage>
</organism>
<dbReference type="PANTHER" id="PTHR40396:SF1">
    <property type="entry name" value="ATPASE AAA-TYPE CORE DOMAIN-CONTAINING PROTEIN"/>
    <property type="match status" value="1"/>
</dbReference>
<sequence length="448" mass="50959">MIVSFSLENWMSFRNQVTFSMVASRERQHGDRVPKLGKYQTRVLPVAAIYGGNASGKTNFFKALSFAKALVVKGTQPDSLIPVEPFRLDAKVADQPSRFGFELLIDEIIYEFSFAVTRKAVLEEKLVVITSTSEKVLYHRRDGKPNFDDSLAKDQFLQFAFKGTRDNQLFLTNSVSQKVDNFRPVYDWFKDTLELVAPDSRFEPFEQFLDEGHPLYSTMNEMLPQLDTGIAHLGGEEIPFENIPLPEPLKTKLQEDVKEGMTVRLLTEPINERFVVTRKGGELIAKKLVTYHPKADGTEAKFEIRQESDGSQRVIDLLPAFLELSAQVSKKVYVIDEVDRSLHTLLTRRLLEAYLANCSTETRTQLLLTTHDVLLMDQQLLRRDEMWVAERDATGASNLLSFSEYKDVRYDKDIRKSYLQGRLGGIPRILLGGALTNPCLTEESEGDD</sequence>
<dbReference type="AlphaFoldDB" id="A0A2C8F3Y9"/>
<dbReference type="GO" id="GO:0005524">
    <property type="term" value="F:ATP binding"/>
    <property type="evidence" value="ECO:0007669"/>
    <property type="project" value="InterPro"/>
</dbReference>
<dbReference type="GO" id="GO:0016887">
    <property type="term" value="F:ATP hydrolysis activity"/>
    <property type="evidence" value="ECO:0007669"/>
    <property type="project" value="InterPro"/>
</dbReference>
<dbReference type="RefSeq" id="WP_097010692.1">
    <property type="nucleotide sequence ID" value="NZ_LT907975.1"/>
</dbReference>
<keyword evidence="3" id="KW-1185">Reference proteome</keyword>
<name>A0A2C8F3Y9_9BACT</name>
<dbReference type="OrthoDB" id="9809324at2"/>
<dbReference type="PANTHER" id="PTHR40396">
    <property type="entry name" value="ATPASE-LIKE PROTEIN"/>
    <property type="match status" value="1"/>
</dbReference>